<keyword evidence="2" id="KW-1185">Reference proteome</keyword>
<evidence type="ECO:0000313" key="1">
    <source>
        <dbReference type="EMBL" id="CAG8842207.1"/>
    </source>
</evidence>
<reference evidence="1" key="1">
    <citation type="submission" date="2021-06" db="EMBL/GenBank/DDBJ databases">
        <authorList>
            <person name="Kallberg Y."/>
            <person name="Tangrot J."/>
            <person name="Rosling A."/>
        </authorList>
    </citation>
    <scope>NUCLEOTIDE SEQUENCE</scope>
    <source>
        <strain evidence="1">MA461A</strain>
    </source>
</reference>
<evidence type="ECO:0000313" key="2">
    <source>
        <dbReference type="Proteomes" id="UP000789920"/>
    </source>
</evidence>
<protein>
    <submittedName>
        <fullName evidence="1">18134_t:CDS:1</fullName>
    </submittedName>
</protein>
<proteinExistence type="predicted"/>
<dbReference type="EMBL" id="CAJVQC010133383">
    <property type="protein sequence ID" value="CAG8842207.1"/>
    <property type="molecule type" value="Genomic_DNA"/>
</dbReference>
<gene>
    <name evidence="1" type="ORF">RPERSI_LOCUS32214</name>
</gene>
<dbReference type="Proteomes" id="UP000789920">
    <property type="component" value="Unassembled WGS sequence"/>
</dbReference>
<feature type="non-terminal residue" evidence="1">
    <location>
        <position position="1"/>
    </location>
</feature>
<comment type="caution">
    <text evidence="1">The sequence shown here is derived from an EMBL/GenBank/DDBJ whole genome shotgun (WGS) entry which is preliminary data.</text>
</comment>
<name>A0ACA9SM24_9GLOM</name>
<organism evidence="1 2">
    <name type="scientific">Racocetra persica</name>
    <dbReference type="NCBI Taxonomy" id="160502"/>
    <lineage>
        <taxon>Eukaryota</taxon>
        <taxon>Fungi</taxon>
        <taxon>Fungi incertae sedis</taxon>
        <taxon>Mucoromycota</taxon>
        <taxon>Glomeromycotina</taxon>
        <taxon>Glomeromycetes</taxon>
        <taxon>Diversisporales</taxon>
        <taxon>Gigasporaceae</taxon>
        <taxon>Racocetra</taxon>
    </lineage>
</organism>
<accession>A0ACA9SM24</accession>
<sequence length="48" mass="5293">NSNIVLSSVSNIESNINNKNKFLVKSVFDISTKLSQQLLSCPILDIVD</sequence>
<feature type="non-terminal residue" evidence="1">
    <location>
        <position position="48"/>
    </location>
</feature>